<evidence type="ECO:0000313" key="1">
    <source>
        <dbReference type="EMBL" id="GBU03460.1"/>
    </source>
</evidence>
<protein>
    <recommendedName>
        <fullName evidence="3">Type II secretion system protein</fullName>
    </recommendedName>
</protein>
<gene>
    <name evidence="1" type="ORF">FAEUMB_00010</name>
</gene>
<keyword evidence="2" id="KW-1185">Reference proteome</keyword>
<sequence>MKRGEMTAFISLVFVLLVGLIGAVIESASVQTAKNYRRADMDRALQSVFAEYHRELLAEYDIFGNSGRL</sequence>
<organism evidence="1 2">
    <name type="scientific">Faecalimonas umbilicata</name>
    <dbReference type="NCBI Taxonomy" id="1912855"/>
    <lineage>
        <taxon>Bacteria</taxon>
        <taxon>Bacillati</taxon>
        <taxon>Bacillota</taxon>
        <taxon>Clostridia</taxon>
        <taxon>Lachnospirales</taxon>
        <taxon>Lachnospiraceae</taxon>
        <taxon>Faecalimonas</taxon>
    </lineage>
</organism>
<accession>A0ABQ0QST3</accession>
<evidence type="ECO:0000313" key="2">
    <source>
        <dbReference type="Proteomes" id="UP000702954"/>
    </source>
</evidence>
<dbReference type="RefSeq" id="WP_242990004.1">
    <property type="nucleotide sequence ID" value="NZ_BHEO01000001.1"/>
</dbReference>
<evidence type="ECO:0008006" key="3">
    <source>
        <dbReference type="Google" id="ProtNLM"/>
    </source>
</evidence>
<name>A0ABQ0QST3_9FIRM</name>
<dbReference type="Proteomes" id="UP000702954">
    <property type="component" value="Unassembled WGS sequence"/>
</dbReference>
<reference evidence="1 2" key="1">
    <citation type="journal article" date="2018" name="Int. J. Syst. Evol. Microbiol.">
        <title>Draft Genome Sequence of Faecalimonas umbilicata JCM 30896T, an Acetate-Producing Bacterium Isolated from Human Feces.</title>
        <authorList>
            <person name="Sakamoto M."/>
            <person name="Ikeyama N."/>
            <person name="Yuki M."/>
            <person name="Ohkuma M."/>
        </authorList>
    </citation>
    <scope>NUCLEOTIDE SEQUENCE [LARGE SCALE GENOMIC DNA]</scope>
    <source>
        <strain evidence="1 2">EGH7</strain>
    </source>
</reference>
<comment type="caution">
    <text evidence="1">The sequence shown here is derived from an EMBL/GenBank/DDBJ whole genome shotgun (WGS) entry which is preliminary data.</text>
</comment>
<dbReference type="EMBL" id="BHEO01000001">
    <property type="protein sequence ID" value="GBU03460.1"/>
    <property type="molecule type" value="Genomic_DNA"/>
</dbReference>
<proteinExistence type="predicted"/>